<dbReference type="InterPro" id="IPR023214">
    <property type="entry name" value="HAD_sf"/>
</dbReference>
<dbReference type="SUPFAM" id="SSF56784">
    <property type="entry name" value="HAD-like"/>
    <property type="match status" value="1"/>
</dbReference>
<dbReference type="SFLD" id="SFLDS00003">
    <property type="entry name" value="Haloacid_Dehalogenase"/>
    <property type="match status" value="1"/>
</dbReference>
<organism evidence="1 2">
    <name type="scientific">Varroa destructor</name>
    <name type="common">Honeybee mite</name>
    <dbReference type="NCBI Taxonomy" id="109461"/>
    <lineage>
        <taxon>Eukaryota</taxon>
        <taxon>Metazoa</taxon>
        <taxon>Ecdysozoa</taxon>
        <taxon>Arthropoda</taxon>
        <taxon>Chelicerata</taxon>
        <taxon>Arachnida</taxon>
        <taxon>Acari</taxon>
        <taxon>Parasitiformes</taxon>
        <taxon>Mesostigmata</taxon>
        <taxon>Gamasina</taxon>
        <taxon>Dermanyssoidea</taxon>
        <taxon>Varroidae</taxon>
        <taxon>Varroa</taxon>
    </lineage>
</organism>
<dbReference type="Pfam" id="PF00702">
    <property type="entry name" value="Hydrolase"/>
    <property type="match status" value="1"/>
</dbReference>
<dbReference type="OrthoDB" id="40579at2759"/>
<dbReference type="PANTHER" id="PTHR18901">
    <property type="entry name" value="2-DEOXYGLUCOSE-6-PHOSPHATE PHOSPHATASE 2"/>
    <property type="match status" value="1"/>
</dbReference>
<dbReference type="NCBIfam" id="TIGR01509">
    <property type="entry name" value="HAD-SF-IA-v3"/>
    <property type="match status" value="1"/>
</dbReference>
<sequence length="239" mass="26820">MILNVDTSYRPVTHCIFDMDGLLLDTENIYFECFDEVLKGFGHRYNHEMANRLRGTSRAVSSKITVEHYQLPITADEFLQKLDALLPSRIGNCQLMPGADRLVRHLHKHKVPIAIATGSSLEYVKIKTRNHQEFIKLFLHLVSGSDDPEVKQGKPAPDVFLVCARRFSPPIEGPEACGQVLVFEDAPNGVRAALAANMQVVMVPDPKAITPEQRKEPTICINSLENFRPELFGLPPFSD</sequence>
<accession>A0A7M7KQA1</accession>
<dbReference type="InterPro" id="IPR006439">
    <property type="entry name" value="HAD-SF_hydro_IA"/>
</dbReference>
<dbReference type="EnsemblMetazoa" id="XM_022814376">
    <property type="protein sequence ID" value="XP_022670111"/>
    <property type="gene ID" value="LOC111253994"/>
</dbReference>
<dbReference type="KEGG" id="vde:111253994"/>
<dbReference type="InterPro" id="IPR036412">
    <property type="entry name" value="HAD-like_sf"/>
</dbReference>
<dbReference type="InParanoid" id="A0A7M7KQA1"/>
<dbReference type="GO" id="GO:0016791">
    <property type="term" value="F:phosphatase activity"/>
    <property type="evidence" value="ECO:0007669"/>
    <property type="project" value="TreeGrafter"/>
</dbReference>
<reference evidence="1" key="1">
    <citation type="submission" date="2021-01" db="UniProtKB">
        <authorList>
            <consortium name="EnsemblMetazoa"/>
        </authorList>
    </citation>
    <scope>IDENTIFICATION</scope>
</reference>
<dbReference type="Proteomes" id="UP000594260">
    <property type="component" value="Unplaced"/>
</dbReference>
<dbReference type="Gene3D" id="3.40.50.1000">
    <property type="entry name" value="HAD superfamily/HAD-like"/>
    <property type="match status" value="1"/>
</dbReference>
<proteinExistence type="predicted"/>
<dbReference type="SFLD" id="SFLDG01129">
    <property type="entry name" value="C1.5:_HAD__Beta-PGM__Phosphata"/>
    <property type="match status" value="1"/>
</dbReference>
<dbReference type="OMA" id="IWCPHPG"/>
<keyword evidence="2" id="KW-1185">Reference proteome</keyword>
<dbReference type="AlphaFoldDB" id="A0A7M7KQA1"/>
<dbReference type="FunFam" id="3.40.50.1000:FF:000055">
    <property type="entry name" value="Haloacid dehalogenase-like hydrolase family protein"/>
    <property type="match status" value="1"/>
</dbReference>
<evidence type="ECO:0000313" key="1">
    <source>
        <dbReference type="EnsemblMetazoa" id="XP_022670111"/>
    </source>
</evidence>
<name>A0A7M7KQA1_VARDE</name>
<dbReference type="PANTHER" id="PTHR18901:SF38">
    <property type="entry name" value="PSEUDOURIDINE-5'-PHOSPHATASE"/>
    <property type="match status" value="1"/>
</dbReference>
<dbReference type="Gene3D" id="1.10.150.240">
    <property type="entry name" value="Putative phosphatase, domain 2"/>
    <property type="match status" value="1"/>
</dbReference>
<dbReference type="GeneID" id="111253994"/>
<protein>
    <recommendedName>
        <fullName evidence="3">Pseudouridine-5'-phosphatase</fullName>
    </recommendedName>
</protein>
<dbReference type="RefSeq" id="XP_022670111.1">
    <property type="nucleotide sequence ID" value="XM_022814376.1"/>
</dbReference>
<evidence type="ECO:0000313" key="2">
    <source>
        <dbReference type="Proteomes" id="UP000594260"/>
    </source>
</evidence>
<evidence type="ECO:0008006" key="3">
    <source>
        <dbReference type="Google" id="ProtNLM"/>
    </source>
</evidence>
<dbReference type="SFLD" id="SFLDG01135">
    <property type="entry name" value="C1.5.6:_HAD__Beta-PGM__Phospha"/>
    <property type="match status" value="1"/>
</dbReference>
<dbReference type="FunCoup" id="A0A7M7KQA1">
    <property type="interactions" value="384"/>
</dbReference>
<dbReference type="InterPro" id="IPR023198">
    <property type="entry name" value="PGP-like_dom2"/>
</dbReference>